<protein>
    <submittedName>
        <fullName evidence="1">Uncharacterized protein</fullName>
    </submittedName>
</protein>
<proteinExistence type="predicted"/>
<reference evidence="1 2" key="1">
    <citation type="journal article" date="2018" name="Sci. Rep.">
        <title>Genomic signatures of local adaptation to the degree of environmental predictability in rotifers.</title>
        <authorList>
            <person name="Franch-Gras L."/>
            <person name="Hahn C."/>
            <person name="Garcia-Roger E.M."/>
            <person name="Carmona M.J."/>
            <person name="Serra M."/>
            <person name="Gomez A."/>
        </authorList>
    </citation>
    <scope>NUCLEOTIDE SEQUENCE [LARGE SCALE GENOMIC DNA]</scope>
    <source>
        <strain evidence="1">HYR1</strain>
    </source>
</reference>
<evidence type="ECO:0000313" key="1">
    <source>
        <dbReference type="EMBL" id="RNA32925.1"/>
    </source>
</evidence>
<dbReference type="AlphaFoldDB" id="A0A3M7SBA2"/>
<organism evidence="1 2">
    <name type="scientific">Brachionus plicatilis</name>
    <name type="common">Marine rotifer</name>
    <name type="synonym">Brachionus muelleri</name>
    <dbReference type="NCBI Taxonomy" id="10195"/>
    <lineage>
        <taxon>Eukaryota</taxon>
        <taxon>Metazoa</taxon>
        <taxon>Spiralia</taxon>
        <taxon>Gnathifera</taxon>
        <taxon>Rotifera</taxon>
        <taxon>Eurotatoria</taxon>
        <taxon>Monogononta</taxon>
        <taxon>Pseudotrocha</taxon>
        <taxon>Ploima</taxon>
        <taxon>Brachionidae</taxon>
        <taxon>Brachionus</taxon>
    </lineage>
</organism>
<dbReference type="EMBL" id="REGN01001722">
    <property type="protein sequence ID" value="RNA32925.1"/>
    <property type="molecule type" value="Genomic_DNA"/>
</dbReference>
<gene>
    <name evidence="1" type="ORF">BpHYR1_037350</name>
</gene>
<dbReference type="Proteomes" id="UP000276133">
    <property type="component" value="Unassembled WGS sequence"/>
</dbReference>
<comment type="caution">
    <text evidence="1">The sequence shown here is derived from an EMBL/GenBank/DDBJ whole genome shotgun (WGS) entry which is preliminary data.</text>
</comment>
<accession>A0A3M7SBA2</accession>
<sequence>MGIFKFDRERRMNYFKDFALDSVFLVKGFKSNVALWLCRIIK</sequence>
<keyword evidence="2" id="KW-1185">Reference proteome</keyword>
<evidence type="ECO:0000313" key="2">
    <source>
        <dbReference type="Proteomes" id="UP000276133"/>
    </source>
</evidence>
<name>A0A3M7SBA2_BRAPC</name>